<dbReference type="Proteomes" id="UP000242188">
    <property type="component" value="Unassembled WGS sequence"/>
</dbReference>
<keyword evidence="3" id="KW-1185">Reference proteome</keyword>
<feature type="compositionally biased region" description="Basic and acidic residues" evidence="1">
    <location>
        <begin position="384"/>
        <end position="394"/>
    </location>
</feature>
<evidence type="ECO:0000256" key="1">
    <source>
        <dbReference type="SAM" id="MobiDB-lite"/>
    </source>
</evidence>
<accession>A0A210QBP6</accession>
<reference evidence="2 3" key="1">
    <citation type="journal article" date="2017" name="Nat. Ecol. Evol.">
        <title>Scallop genome provides insights into evolution of bilaterian karyotype and development.</title>
        <authorList>
            <person name="Wang S."/>
            <person name="Zhang J."/>
            <person name="Jiao W."/>
            <person name="Li J."/>
            <person name="Xun X."/>
            <person name="Sun Y."/>
            <person name="Guo X."/>
            <person name="Huan P."/>
            <person name="Dong B."/>
            <person name="Zhang L."/>
            <person name="Hu X."/>
            <person name="Sun X."/>
            <person name="Wang J."/>
            <person name="Zhao C."/>
            <person name="Wang Y."/>
            <person name="Wang D."/>
            <person name="Huang X."/>
            <person name="Wang R."/>
            <person name="Lv J."/>
            <person name="Li Y."/>
            <person name="Zhang Z."/>
            <person name="Liu B."/>
            <person name="Lu W."/>
            <person name="Hui Y."/>
            <person name="Liang J."/>
            <person name="Zhou Z."/>
            <person name="Hou R."/>
            <person name="Li X."/>
            <person name="Liu Y."/>
            <person name="Li H."/>
            <person name="Ning X."/>
            <person name="Lin Y."/>
            <person name="Zhao L."/>
            <person name="Xing Q."/>
            <person name="Dou J."/>
            <person name="Li Y."/>
            <person name="Mao J."/>
            <person name="Guo H."/>
            <person name="Dou H."/>
            <person name="Li T."/>
            <person name="Mu C."/>
            <person name="Jiang W."/>
            <person name="Fu Q."/>
            <person name="Fu X."/>
            <person name="Miao Y."/>
            <person name="Liu J."/>
            <person name="Yu Q."/>
            <person name="Li R."/>
            <person name="Liao H."/>
            <person name="Li X."/>
            <person name="Kong Y."/>
            <person name="Jiang Z."/>
            <person name="Chourrout D."/>
            <person name="Li R."/>
            <person name="Bao Z."/>
        </authorList>
    </citation>
    <scope>NUCLEOTIDE SEQUENCE [LARGE SCALE GENOMIC DNA]</scope>
    <source>
        <strain evidence="2 3">PY_sf001</strain>
    </source>
</reference>
<organism evidence="2 3">
    <name type="scientific">Mizuhopecten yessoensis</name>
    <name type="common">Japanese scallop</name>
    <name type="synonym">Patinopecten yessoensis</name>
    <dbReference type="NCBI Taxonomy" id="6573"/>
    <lineage>
        <taxon>Eukaryota</taxon>
        <taxon>Metazoa</taxon>
        <taxon>Spiralia</taxon>
        <taxon>Lophotrochozoa</taxon>
        <taxon>Mollusca</taxon>
        <taxon>Bivalvia</taxon>
        <taxon>Autobranchia</taxon>
        <taxon>Pteriomorphia</taxon>
        <taxon>Pectinida</taxon>
        <taxon>Pectinoidea</taxon>
        <taxon>Pectinidae</taxon>
        <taxon>Mizuhopecten</taxon>
    </lineage>
</organism>
<evidence type="ECO:0000313" key="3">
    <source>
        <dbReference type="Proteomes" id="UP000242188"/>
    </source>
</evidence>
<protein>
    <submittedName>
        <fullName evidence="2">Uncharacterized protein</fullName>
    </submittedName>
</protein>
<gene>
    <name evidence="2" type="ORF">KP79_PYT14852</name>
</gene>
<feature type="region of interest" description="Disordered" evidence="1">
    <location>
        <begin position="378"/>
        <end position="401"/>
    </location>
</feature>
<name>A0A210QBP6_MIZYE</name>
<dbReference type="AlphaFoldDB" id="A0A210QBP6"/>
<sequence>MSLSADSFKHFSRKDVTDLCHCLSSVCGQNADEARGDQTSLKLVCLTTCYHWFRSKEQPVNSKSMSEDFARLIYLVVDLIQTDEDPFILYAARKAWRVLLENETPKAKIKECLHELLECLGNKEIGTLNKTTILEMTSDLLQGDLTITVLDVIKQRFSWLVENVLKFPFQEDDSILITAFLIMWRKSAKKCQDLQLDLCWVMDYEILLQIINVISVTENHSYSRPVIHLLKTFYSYGQILCLQTSVNPIYLKLGSAVLQWALGKGISNLQEESAAGFGGTCVIVSCKSKLKTEFGNLSSLRQLAALVLSVAATIVRFSHPITASQESVTGIASSIPASQESVTGIASSIPASQESVTGSQSEMECNCPESQFVTDWTSSANGSVERKSESKSETEWSPSGTEMRVTCMLGSTGLALLGQYSDDSDSEESFAAQISNDRSESDNSKIVTQMETMAIESSTLPEDSLHICRHQTSERTGQTESGEAVEICDSKLTINQCLDETMATLIRLRLKMESLCESGLLVYNPGPFIRLITQCEALYEQ</sequence>
<comment type="caution">
    <text evidence="2">The sequence shown here is derived from an EMBL/GenBank/DDBJ whole genome shotgun (WGS) entry which is preliminary data.</text>
</comment>
<proteinExistence type="predicted"/>
<dbReference type="EMBL" id="NEDP02004255">
    <property type="protein sequence ID" value="OWF46151.1"/>
    <property type="molecule type" value="Genomic_DNA"/>
</dbReference>
<evidence type="ECO:0000313" key="2">
    <source>
        <dbReference type="EMBL" id="OWF46151.1"/>
    </source>
</evidence>